<evidence type="ECO:0000313" key="2">
    <source>
        <dbReference type="Proteomes" id="UP000273119"/>
    </source>
</evidence>
<protein>
    <submittedName>
        <fullName evidence="1">Uncharacterized protein</fullName>
    </submittedName>
</protein>
<dbReference type="Proteomes" id="UP000273119">
    <property type="component" value="Unassembled WGS sequence"/>
</dbReference>
<name>A0A496PLU1_9MICC</name>
<reference evidence="1 2" key="1">
    <citation type="submission" date="2018-07" db="EMBL/GenBank/DDBJ databases">
        <title>Arthrobacter sp. nov., isolated from raw cow's milk with high bacterial count.</title>
        <authorList>
            <person name="Hahne J."/>
            <person name="Isele D."/>
            <person name="Lipski A."/>
        </authorList>
    </citation>
    <scope>NUCLEOTIDE SEQUENCE [LARGE SCALE GENOMIC DNA]</scope>
    <source>
        <strain evidence="1 2">JZ R-183</strain>
    </source>
</reference>
<dbReference type="RefSeq" id="WP_121483687.1">
    <property type="nucleotide sequence ID" value="NZ_QQXL01000001.1"/>
</dbReference>
<proteinExistence type="predicted"/>
<dbReference type="EMBL" id="QQXL01000001">
    <property type="protein sequence ID" value="RKW71424.1"/>
    <property type="molecule type" value="Genomic_DNA"/>
</dbReference>
<sequence length="133" mass="14108">MSLDTKCIIANAQEMAKPIERSLASANETLEEITTAIETGELVGSEELRTALAMTKIGVLVALVHAVNANTSAQTIQALIAARAESGGLQGRLRESRPHAVPNQRGPVPVMQTKPLKTVTQHVAGNRGRLLHA</sequence>
<accession>A0A496PLU1</accession>
<keyword evidence="2" id="KW-1185">Reference proteome</keyword>
<evidence type="ECO:0000313" key="1">
    <source>
        <dbReference type="EMBL" id="RKW71424.1"/>
    </source>
</evidence>
<dbReference type="AlphaFoldDB" id="A0A496PLU1"/>
<gene>
    <name evidence="1" type="ORF">DWQ67_00815</name>
</gene>
<comment type="caution">
    <text evidence="1">The sequence shown here is derived from an EMBL/GenBank/DDBJ whole genome shotgun (WGS) entry which is preliminary data.</text>
</comment>
<organism evidence="1 2">
    <name type="scientific">Galactobacter caseinivorans</name>
    <dbReference type="NCBI Taxonomy" id="2676123"/>
    <lineage>
        <taxon>Bacteria</taxon>
        <taxon>Bacillati</taxon>
        <taxon>Actinomycetota</taxon>
        <taxon>Actinomycetes</taxon>
        <taxon>Micrococcales</taxon>
        <taxon>Micrococcaceae</taxon>
        <taxon>Galactobacter</taxon>
    </lineage>
</organism>